<reference evidence="1 2" key="1">
    <citation type="submission" date="2020-08" db="EMBL/GenBank/DDBJ databases">
        <authorList>
            <person name="Koutsovoulos G."/>
            <person name="Danchin GJ E."/>
        </authorList>
    </citation>
    <scope>NUCLEOTIDE SEQUENCE [LARGE SCALE GENOMIC DNA]</scope>
</reference>
<comment type="caution">
    <text evidence="1">The sequence shown here is derived from an EMBL/GenBank/DDBJ whole genome shotgun (WGS) entry which is preliminary data.</text>
</comment>
<organism evidence="1 2">
    <name type="scientific">Meloidogyne enterolobii</name>
    <name type="common">Root-knot nematode worm</name>
    <name type="synonym">Meloidogyne mayaguensis</name>
    <dbReference type="NCBI Taxonomy" id="390850"/>
    <lineage>
        <taxon>Eukaryota</taxon>
        <taxon>Metazoa</taxon>
        <taxon>Ecdysozoa</taxon>
        <taxon>Nematoda</taxon>
        <taxon>Chromadorea</taxon>
        <taxon>Rhabditida</taxon>
        <taxon>Tylenchina</taxon>
        <taxon>Tylenchomorpha</taxon>
        <taxon>Tylenchoidea</taxon>
        <taxon>Meloidogynidae</taxon>
        <taxon>Meloidogyninae</taxon>
        <taxon>Meloidogyne</taxon>
    </lineage>
</organism>
<dbReference type="AlphaFoldDB" id="A0A6V7W5U6"/>
<accession>A0A6V7W5U6</accession>
<protein>
    <submittedName>
        <fullName evidence="1">Uncharacterized protein</fullName>
    </submittedName>
</protein>
<evidence type="ECO:0000313" key="1">
    <source>
        <dbReference type="EMBL" id="CAD2182547.1"/>
    </source>
</evidence>
<evidence type="ECO:0000313" key="2">
    <source>
        <dbReference type="Proteomes" id="UP000580250"/>
    </source>
</evidence>
<dbReference type="EMBL" id="CAJEWN010000435">
    <property type="protein sequence ID" value="CAD2182547.1"/>
    <property type="molecule type" value="Genomic_DNA"/>
</dbReference>
<dbReference type="Proteomes" id="UP000580250">
    <property type="component" value="Unassembled WGS sequence"/>
</dbReference>
<sequence length="66" mass="7525">MGNGLMGELYETILDRVQIAFDGFTACAHRANATQSHITETLGWQHLFHPLIPRILRRLITTYSVQ</sequence>
<gene>
    <name evidence="1" type="ORF">MENT_LOCUS34765</name>
</gene>
<name>A0A6V7W5U6_MELEN</name>
<proteinExistence type="predicted"/>